<evidence type="ECO:0000313" key="2">
    <source>
        <dbReference type="WBParaSite" id="sdigi.contig346.g7628.t1"/>
    </source>
</evidence>
<evidence type="ECO:0000313" key="1">
    <source>
        <dbReference type="Proteomes" id="UP000887581"/>
    </source>
</evidence>
<name>A0A915PRF1_9BILA</name>
<sequence>MIRVAWRLRELATFVAEGKGSVPNQICCLNCYCPRRTAATQGGIPGPIYIILPRYAFDGFSGLGGLGALGGFGGLGSSYGPAVNGLCPIGVNIGGQCYAMGLTG</sequence>
<keyword evidence="1" id="KW-1185">Reference proteome</keyword>
<dbReference type="Proteomes" id="UP000887581">
    <property type="component" value="Unplaced"/>
</dbReference>
<accession>A0A915PRF1</accession>
<reference evidence="2" key="1">
    <citation type="submission" date="2022-11" db="UniProtKB">
        <authorList>
            <consortium name="WormBaseParasite"/>
        </authorList>
    </citation>
    <scope>IDENTIFICATION</scope>
</reference>
<dbReference type="AlphaFoldDB" id="A0A915PRF1"/>
<organism evidence="1 2">
    <name type="scientific">Setaria digitata</name>
    <dbReference type="NCBI Taxonomy" id="48799"/>
    <lineage>
        <taxon>Eukaryota</taxon>
        <taxon>Metazoa</taxon>
        <taxon>Ecdysozoa</taxon>
        <taxon>Nematoda</taxon>
        <taxon>Chromadorea</taxon>
        <taxon>Rhabditida</taxon>
        <taxon>Spirurina</taxon>
        <taxon>Spiruromorpha</taxon>
        <taxon>Filarioidea</taxon>
        <taxon>Setariidae</taxon>
        <taxon>Setaria</taxon>
    </lineage>
</organism>
<proteinExistence type="predicted"/>
<protein>
    <submittedName>
        <fullName evidence="2">Uncharacterized protein</fullName>
    </submittedName>
</protein>
<dbReference type="WBParaSite" id="sdigi.contig346.g7628.t1">
    <property type="protein sequence ID" value="sdigi.contig346.g7628.t1"/>
    <property type="gene ID" value="sdigi.contig346.g7628"/>
</dbReference>